<dbReference type="Gene3D" id="1.20.920.20">
    <property type="match status" value="1"/>
</dbReference>
<name>A0A6F9DIW9_9ASCI</name>
<protein>
    <submittedName>
        <fullName evidence="2">Uncharacterized protein LOC100186042</fullName>
    </submittedName>
</protein>
<feature type="compositionally biased region" description="Basic and acidic residues" evidence="1">
    <location>
        <begin position="118"/>
        <end position="131"/>
    </location>
</feature>
<feature type="region of interest" description="Disordered" evidence="1">
    <location>
        <begin position="118"/>
        <end position="156"/>
    </location>
</feature>
<organism evidence="2">
    <name type="scientific">Phallusia mammillata</name>
    <dbReference type="NCBI Taxonomy" id="59560"/>
    <lineage>
        <taxon>Eukaryota</taxon>
        <taxon>Metazoa</taxon>
        <taxon>Chordata</taxon>
        <taxon>Tunicata</taxon>
        <taxon>Ascidiacea</taxon>
        <taxon>Phlebobranchia</taxon>
        <taxon>Ascidiidae</taxon>
        <taxon>Phallusia</taxon>
    </lineage>
</organism>
<evidence type="ECO:0000256" key="1">
    <source>
        <dbReference type="SAM" id="MobiDB-lite"/>
    </source>
</evidence>
<feature type="compositionally biased region" description="Polar residues" evidence="1">
    <location>
        <begin position="137"/>
        <end position="146"/>
    </location>
</feature>
<proteinExistence type="evidence at transcript level"/>
<evidence type="ECO:0000313" key="2">
    <source>
        <dbReference type="EMBL" id="CAB3262970.1"/>
    </source>
</evidence>
<gene>
    <name evidence="2" type="primary">LOC100186042</name>
</gene>
<feature type="compositionally biased region" description="Basic residues" evidence="1">
    <location>
        <begin position="37"/>
        <end position="47"/>
    </location>
</feature>
<reference evidence="2" key="1">
    <citation type="submission" date="2020-04" db="EMBL/GenBank/DDBJ databases">
        <authorList>
            <person name="Neveu A P."/>
        </authorList>
    </citation>
    <scope>NUCLEOTIDE SEQUENCE</scope>
    <source>
        <tissue evidence="2">Whole embryo</tissue>
    </source>
</reference>
<feature type="region of interest" description="Disordered" evidence="1">
    <location>
        <begin position="32"/>
        <end position="85"/>
    </location>
</feature>
<dbReference type="AlphaFoldDB" id="A0A6F9DIW9"/>
<sequence>MVCLPDEGNQSLLDEAEKRTRDKQVIVDDKTSYLIRKSGKKDRRNNGTKKSQSARQERVLARTKQPPRPKTARPERSKTLGPSILRSTNMFESQRTAQKPTQQNVNVIALHGSDRKITKTVRFETTKSEPRGRKKATNNPRPNSASAPKPASTVPRMRQAWGAQDSKNITLLRKAEKSLHRVELLETKRQLETESNVLWEKLKLGMTGKLKESIESGDRADLWQALCEFRRYFGDGDLSKDEKLLLNTAQEMLRKRTADQYVDNLKTALKQRNVETLEHLLYQIDNETEDHLPKSDDNSFRDDVERGRALVKQLGDLQKYRSAILAMSRQVVSEIHSFQSPPDVVKASVLATFLLLGENERKINDWTALHALLGKLGRLSVTRRVALCDPSSVPLSTARRVIFVLKDVTYERIHKINKGACTFYCWANCMAQEVLVRKGDEDTRTVAKPTPKEKLLPKRIDIEFWSRLARPRDIRTAEQNFREKMSSRNRMNRAKSAVTVKAHV</sequence>
<dbReference type="EMBL" id="LR787108">
    <property type="protein sequence ID" value="CAB3262970.1"/>
    <property type="molecule type" value="mRNA"/>
</dbReference>
<accession>A0A6F9DIW9</accession>